<dbReference type="Proteomes" id="UP000236161">
    <property type="component" value="Unassembled WGS sequence"/>
</dbReference>
<evidence type="ECO:0000313" key="1">
    <source>
        <dbReference type="EMBL" id="PKA49880.1"/>
    </source>
</evidence>
<accession>A0A2I0A2V6</accession>
<dbReference type="EMBL" id="KZ452037">
    <property type="protein sequence ID" value="PKA49880.1"/>
    <property type="molecule type" value="Genomic_DNA"/>
</dbReference>
<organism evidence="1 2">
    <name type="scientific">Apostasia shenzhenica</name>
    <dbReference type="NCBI Taxonomy" id="1088818"/>
    <lineage>
        <taxon>Eukaryota</taxon>
        <taxon>Viridiplantae</taxon>
        <taxon>Streptophyta</taxon>
        <taxon>Embryophyta</taxon>
        <taxon>Tracheophyta</taxon>
        <taxon>Spermatophyta</taxon>
        <taxon>Magnoliopsida</taxon>
        <taxon>Liliopsida</taxon>
        <taxon>Asparagales</taxon>
        <taxon>Orchidaceae</taxon>
        <taxon>Apostasioideae</taxon>
        <taxon>Apostasia</taxon>
    </lineage>
</organism>
<gene>
    <name evidence="1" type="ORF">AXF42_Ash004422</name>
</gene>
<reference evidence="1 2" key="1">
    <citation type="journal article" date="2017" name="Nature">
        <title>The Apostasia genome and the evolution of orchids.</title>
        <authorList>
            <person name="Zhang G.Q."/>
            <person name="Liu K.W."/>
            <person name="Li Z."/>
            <person name="Lohaus R."/>
            <person name="Hsiao Y.Y."/>
            <person name="Niu S.C."/>
            <person name="Wang J.Y."/>
            <person name="Lin Y.C."/>
            <person name="Xu Q."/>
            <person name="Chen L.J."/>
            <person name="Yoshida K."/>
            <person name="Fujiwara S."/>
            <person name="Wang Z.W."/>
            <person name="Zhang Y.Q."/>
            <person name="Mitsuda N."/>
            <person name="Wang M."/>
            <person name="Liu G.H."/>
            <person name="Pecoraro L."/>
            <person name="Huang H.X."/>
            <person name="Xiao X.J."/>
            <person name="Lin M."/>
            <person name="Wu X.Y."/>
            <person name="Wu W.L."/>
            <person name="Chen Y.Y."/>
            <person name="Chang S.B."/>
            <person name="Sakamoto S."/>
            <person name="Ohme-Takagi M."/>
            <person name="Yagi M."/>
            <person name="Zeng S.J."/>
            <person name="Shen C.Y."/>
            <person name="Yeh C.M."/>
            <person name="Luo Y.B."/>
            <person name="Tsai W.C."/>
            <person name="Van de Peer Y."/>
            <person name="Liu Z.J."/>
        </authorList>
    </citation>
    <scope>NUCLEOTIDE SEQUENCE [LARGE SCALE GENOMIC DNA]</scope>
    <source>
        <strain evidence="2">cv. Shenzhen</strain>
        <tissue evidence="1">Stem</tissue>
    </source>
</reference>
<protein>
    <submittedName>
        <fullName evidence="1">Uncharacterized protein</fullName>
    </submittedName>
</protein>
<sequence>MPKKHQFLQLSKSCFLFITVSRLRAGMWSKWKYKQQQRKSLAFSTFLNRRQQKDLLLQIKEKQLLESNRQHRIKPLQI</sequence>
<dbReference type="AlphaFoldDB" id="A0A2I0A2V6"/>
<keyword evidence="2" id="KW-1185">Reference proteome</keyword>
<evidence type="ECO:0000313" key="2">
    <source>
        <dbReference type="Proteomes" id="UP000236161"/>
    </source>
</evidence>
<name>A0A2I0A2V6_9ASPA</name>
<proteinExistence type="predicted"/>